<dbReference type="NCBIfam" id="NF002032">
    <property type="entry name" value="PRK00856.1"/>
    <property type="match status" value="1"/>
</dbReference>
<dbReference type="GO" id="GO:0006520">
    <property type="term" value="P:amino acid metabolic process"/>
    <property type="evidence" value="ECO:0007669"/>
    <property type="project" value="InterPro"/>
</dbReference>
<dbReference type="InterPro" id="IPR036901">
    <property type="entry name" value="Asp/Orn_carbamoylTrfase_sf"/>
</dbReference>
<dbReference type="InterPro" id="IPR006132">
    <property type="entry name" value="Asp/Orn_carbamoyltranf_P-bd"/>
</dbReference>
<feature type="binding site" evidence="7">
    <location>
        <position position="162"/>
    </location>
    <ligand>
        <name>L-aspartate</name>
        <dbReference type="ChEBI" id="CHEBI:29991"/>
    </ligand>
</feature>
<evidence type="ECO:0000256" key="3">
    <source>
        <dbReference type="ARBA" id="ARBA00022679"/>
    </source>
</evidence>
<dbReference type="InterPro" id="IPR002082">
    <property type="entry name" value="Asp_carbamoyltransf"/>
</dbReference>
<evidence type="ECO:0000313" key="8">
    <source>
        <dbReference type="EMBL" id="HJE38426.1"/>
    </source>
</evidence>
<dbReference type="Pfam" id="PF02729">
    <property type="entry name" value="OTCace_N"/>
    <property type="match status" value="1"/>
</dbReference>
<dbReference type="Proteomes" id="UP000711407">
    <property type="component" value="Unassembled WGS sequence"/>
</dbReference>
<dbReference type="PRINTS" id="PR00101">
    <property type="entry name" value="ATCASE"/>
</dbReference>
<evidence type="ECO:0000256" key="1">
    <source>
        <dbReference type="ARBA" id="ARBA00004852"/>
    </source>
</evidence>
<evidence type="ECO:0000256" key="5">
    <source>
        <dbReference type="ARBA" id="ARBA00043884"/>
    </source>
</evidence>
<dbReference type="SUPFAM" id="SSF53671">
    <property type="entry name" value="Aspartate/ornithine carbamoyltransferase"/>
    <property type="match status" value="1"/>
</dbReference>
<dbReference type="PROSITE" id="PS00097">
    <property type="entry name" value="CARBAMOYLTRANSFERASE"/>
    <property type="match status" value="1"/>
</dbReference>
<feature type="binding site" evidence="7">
    <location>
        <position position="129"/>
    </location>
    <ligand>
        <name>carbamoyl phosphate</name>
        <dbReference type="ChEBI" id="CHEBI:58228"/>
    </ligand>
</feature>
<dbReference type="EC" id="2.1.3.2" evidence="7"/>
<feature type="binding site" evidence="7">
    <location>
        <position position="132"/>
    </location>
    <ligand>
        <name>carbamoyl phosphate</name>
        <dbReference type="ChEBI" id="CHEBI:58228"/>
    </ligand>
</feature>
<dbReference type="InterPro" id="IPR006130">
    <property type="entry name" value="Asp/Orn_carbamoylTrfase"/>
</dbReference>
<dbReference type="Pfam" id="PF00185">
    <property type="entry name" value="OTCace"/>
    <property type="match status" value="1"/>
</dbReference>
<dbReference type="GO" id="GO:0004070">
    <property type="term" value="F:aspartate carbamoyltransferase activity"/>
    <property type="evidence" value="ECO:0007669"/>
    <property type="project" value="UniProtKB-UniRule"/>
</dbReference>
<feature type="binding site" evidence="7">
    <location>
        <position position="263"/>
    </location>
    <ligand>
        <name>carbamoyl phosphate</name>
        <dbReference type="ChEBI" id="CHEBI:58228"/>
    </ligand>
</feature>
<reference evidence="8" key="2">
    <citation type="submission" date="2021-09" db="EMBL/GenBank/DDBJ databases">
        <authorList>
            <person name="Gilroy R."/>
        </authorList>
    </citation>
    <scope>NUCLEOTIDE SEQUENCE</scope>
    <source>
        <strain evidence="8">4100</strain>
    </source>
</reference>
<accession>A0A4Q0U999</accession>
<feature type="binding site" evidence="7">
    <location>
        <position position="51"/>
    </location>
    <ligand>
        <name>carbamoyl phosphate</name>
        <dbReference type="ChEBI" id="CHEBI:58228"/>
    </ligand>
</feature>
<comment type="pathway">
    <text evidence="1 7">Pyrimidine metabolism; UMP biosynthesis via de novo pathway; (S)-dihydroorotate from bicarbonate: step 2/3.</text>
</comment>
<comment type="subunit">
    <text evidence="7">Heterododecamer (2C3:3R2) of six catalytic PyrB chains organized as two trimers (C3), and six regulatory PyrI chains organized as three dimers (R2).</text>
</comment>
<comment type="caution">
    <text evidence="8">The sequence shown here is derived from an EMBL/GenBank/DDBJ whole genome shotgun (WGS) entry which is preliminary data.</text>
</comment>
<feature type="binding site" evidence="7">
    <location>
        <position position="101"/>
    </location>
    <ligand>
        <name>carbamoyl phosphate</name>
        <dbReference type="ChEBI" id="CHEBI:58228"/>
    </ligand>
</feature>
<protein>
    <recommendedName>
        <fullName evidence="7">Aspartate carbamoyltransferase</fullName>
        <ecNumber evidence="7">2.1.3.2</ecNumber>
    </recommendedName>
    <alternativeName>
        <fullName evidence="7">Aspartate transcarbamylase</fullName>
        <shortName evidence="7">ATCase</shortName>
    </alternativeName>
</protein>
<evidence type="ECO:0000256" key="7">
    <source>
        <dbReference type="HAMAP-Rule" id="MF_00001"/>
    </source>
</evidence>
<dbReference type="Gene3D" id="3.40.50.1370">
    <property type="entry name" value="Aspartate/ornithine carbamoyltransferase"/>
    <property type="match status" value="2"/>
</dbReference>
<keyword evidence="4 7" id="KW-0665">Pyrimidine biosynthesis</keyword>
<comment type="catalytic activity">
    <reaction evidence="6 7">
        <text>carbamoyl phosphate + L-aspartate = N-carbamoyl-L-aspartate + phosphate + H(+)</text>
        <dbReference type="Rhea" id="RHEA:20013"/>
        <dbReference type="ChEBI" id="CHEBI:15378"/>
        <dbReference type="ChEBI" id="CHEBI:29991"/>
        <dbReference type="ChEBI" id="CHEBI:32814"/>
        <dbReference type="ChEBI" id="CHEBI:43474"/>
        <dbReference type="ChEBI" id="CHEBI:58228"/>
        <dbReference type="EC" id="2.1.3.2"/>
    </reaction>
</comment>
<dbReference type="HAMAP" id="MF_00001">
    <property type="entry name" value="Asp_carb_tr"/>
    <property type="match status" value="1"/>
</dbReference>
<dbReference type="PANTHER" id="PTHR45753">
    <property type="entry name" value="ORNITHINE CARBAMOYLTRANSFERASE, MITOCHONDRIAL"/>
    <property type="match status" value="1"/>
</dbReference>
<reference evidence="8" key="1">
    <citation type="journal article" date="2021" name="PeerJ">
        <title>Extensive microbial diversity within the chicken gut microbiome revealed by metagenomics and culture.</title>
        <authorList>
            <person name="Gilroy R."/>
            <person name="Ravi A."/>
            <person name="Getino M."/>
            <person name="Pursley I."/>
            <person name="Horton D.L."/>
            <person name="Alikhan N.F."/>
            <person name="Baker D."/>
            <person name="Gharbi K."/>
            <person name="Hall N."/>
            <person name="Watson M."/>
            <person name="Adriaenssens E.M."/>
            <person name="Foster-Nyarko E."/>
            <person name="Jarju S."/>
            <person name="Secka A."/>
            <person name="Antonio M."/>
            <person name="Oren A."/>
            <person name="Chaudhuri R.R."/>
            <person name="La Ragione R."/>
            <person name="Hildebrand F."/>
            <person name="Pallen M.J."/>
        </authorList>
    </citation>
    <scope>NUCLEOTIDE SEQUENCE</scope>
    <source>
        <strain evidence="8">4100</strain>
    </source>
</reference>
<organism evidence="8 9">
    <name type="scientific">Candidatus Amulumruptor caecigallinarius</name>
    <dbReference type="NCBI Taxonomy" id="2109911"/>
    <lineage>
        <taxon>Bacteria</taxon>
        <taxon>Pseudomonadati</taxon>
        <taxon>Bacteroidota</taxon>
        <taxon>Bacteroidia</taxon>
        <taxon>Bacteroidales</taxon>
        <taxon>Muribaculaceae</taxon>
        <taxon>Candidatus Amulumruptor</taxon>
    </lineage>
</organism>
<gene>
    <name evidence="7 8" type="primary">pyrB</name>
    <name evidence="8" type="ORF">K8V47_01490</name>
</gene>
<dbReference type="FunFam" id="3.40.50.1370:FF:000001">
    <property type="entry name" value="Aspartate carbamoyltransferase"/>
    <property type="match status" value="1"/>
</dbReference>
<feature type="binding site" evidence="7">
    <location>
        <position position="80"/>
    </location>
    <ligand>
        <name>L-aspartate</name>
        <dbReference type="ChEBI" id="CHEBI:29991"/>
    </ligand>
</feature>
<dbReference type="FunFam" id="3.40.50.1370:FF:000002">
    <property type="entry name" value="Aspartate carbamoyltransferase 2"/>
    <property type="match status" value="1"/>
</dbReference>
<dbReference type="InterPro" id="IPR006131">
    <property type="entry name" value="Asp_carbamoyltransf_Asp/Orn-bd"/>
</dbReference>
<keyword evidence="3 7" id="KW-0808">Transferase</keyword>
<evidence type="ECO:0000256" key="4">
    <source>
        <dbReference type="ARBA" id="ARBA00022975"/>
    </source>
</evidence>
<feature type="binding site" evidence="7">
    <location>
        <position position="224"/>
    </location>
    <ligand>
        <name>L-aspartate</name>
        <dbReference type="ChEBI" id="CHEBI:29991"/>
    </ligand>
</feature>
<evidence type="ECO:0000256" key="6">
    <source>
        <dbReference type="ARBA" id="ARBA00048859"/>
    </source>
</evidence>
<dbReference type="PANTHER" id="PTHR45753:SF6">
    <property type="entry name" value="ASPARTATE CARBAMOYLTRANSFERASE"/>
    <property type="match status" value="1"/>
</dbReference>
<dbReference type="GO" id="GO:0044205">
    <property type="term" value="P:'de novo' UMP biosynthetic process"/>
    <property type="evidence" value="ECO:0007669"/>
    <property type="project" value="UniProtKB-UniRule"/>
</dbReference>
<feature type="binding site" evidence="7">
    <location>
        <position position="264"/>
    </location>
    <ligand>
        <name>carbamoyl phosphate</name>
        <dbReference type="ChEBI" id="CHEBI:58228"/>
    </ligand>
</feature>
<dbReference type="GO" id="GO:0005829">
    <property type="term" value="C:cytosol"/>
    <property type="evidence" value="ECO:0007669"/>
    <property type="project" value="TreeGrafter"/>
</dbReference>
<comment type="function">
    <text evidence="5 7">Catalyzes the condensation of carbamoyl phosphate and aspartate to form carbamoyl aspartate and inorganic phosphate, the committed step in the de novo pyrimidine nucleotide biosynthesis pathway.</text>
</comment>
<sequence>MGNNSLVSIADINKAEILEILEAAAYFEAHPNHKLLDGKVVATLFFEPSTRTRLSFETAVNRLGGRVIGFSDAGTTSTSKGETLKDTIKMVSNYVDLIIMRHFIEGAARYATEVTDIPVINAGDGANQHPSQTLLDLYSIYKTQGTLNDLNITLVGDLKYGRTVHSLIMAMQYFNPTFRFVACEELKMPEEYKQFCRDKGITFTEETNFSKDVIDSSDIIYMTRVQRERFTDLMEYERVKDRYSLHNSMLDTSKPNLKILHPLPRVNEIAQDVDDNPKAYYFQQARNGLYARQAIICRALGIDLSTINRSSDC</sequence>
<proteinExistence type="inferred from homology"/>
<dbReference type="NCBIfam" id="TIGR00670">
    <property type="entry name" value="asp_carb_tr"/>
    <property type="match status" value="1"/>
</dbReference>
<name>A0A4Q0U999_9BACT</name>
<feature type="binding site" evidence="7">
    <location>
        <position position="52"/>
    </location>
    <ligand>
        <name>carbamoyl phosphate</name>
        <dbReference type="ChEBI" id="CHEBI:58228"/>
    </ligand>
</feature>
<evidence type="ECO:0000313" key="9">
    <source>
        <dbReference type="Proteomes" id="UP000711407"/>
    </source>
</evidence>
<dbReference type="EMBL" id="DYXT01000012">
    <property type="protein sequence ID" value="HJE38426.1"/>
    <property type="molecule type" value="Genomic_DNA"/>
</dbReference>
<comment type="similarity">
    <text evidence="2 7">Belongs to the aspartate/ornithine carbamoyltransferase superfamily. ATCase family.</text>
</comment>
<dbReference type="PRINTS" id="PR00100">
    <property type="entry name" value="AOTCASE"/>
</dbReference>
<dbReference type="GO" id="GO:0006207">
    <property type="term" value="P:'de novo' pyrimidine nucleobase biosynthetic process"/>
    <property type="evidence" value="ECO:0007669"/>
    <property type="project" value="InterPro"/>
</dbReference>
<evidence type="ECO:0000256" key="2">
    <source>
        <dbReference type="ARBA" id="ARBA00008896"/>
    </source>
</evidence>
<dbReference type="AlphaFoldDB" id="A0A4Q0U999"/>
<dbReference type="GO" id="GO:0016597">
    <property type="term" value="F:amino acid binding"/>
    <property type="evidence" value="ECO:0007669"/>
    <property type="project" value="InterPro"/>
</dbReference>